<feature type="transmembrane region" description="Helical" evidence="1">
    <location>
        <begin position="71"/>
        <end position="95"/>
    </location>
</feature>
<keyword evidence="1" id="KW-0472">Membrane</keyword>
<evidence type="ECO:0000313" key="3">
    <source>
        <dbReference type="Proteomes" id="UP001139207"/>
    </source>
</evidence>
<feature type="transmembrane region" description="Helical" evidence="1">
    <location>
        <begin position="42"/>
        <end position="65"/>
    </location>
</feature>
<comment type="caution">
    <text evidence="2">The sequence shown here is derived from an EMBL/GenBank/DDBJ whole genome shotgun (WGS) entry which is preliminary data.</text>
</comment>
<keyword evidence="3" id="KW-1185">Reference proteome</keyword>
<accession>A0A9X2AY56</accession>
<protein>
    <submittedName>
        <fullName evidence="2">Tetraspanin family protein</fullName>
    </submittedName>
</protein>
<proteinExistence type="predicted"/>
<dbReference type="EMBL" id="JALIEA010000011">
    <property type="protein sequence ID" value="MCJ7857726.1"/>
    <property type="molecule type" value="Genomic_DNA"/>
</dbReference>
<name>A0A9X2AY56_9CORY</name>
<dbReference type="RefSeq" id="WP_244803483.1">
    <property type="nucleotide sequence ID" value="NZ_JALIEA010000011.1"/>
</dbReference>
<sequence length="110" mass="11713">MSADLDTKGQFSASPEYLDGYVPSSWDAPHSSLQRGVTWMSMGLLVVSVAIMGIGIFGFAAYSVGAQEHGVTIGIVGWVAGVVLLLASFFGIHIGRSGTRAYRKRTGRVY</sequence>
<dbReference type="Proteomes" id="UP001139207">
    <property type="component" value="Unassembled WGS sequence"/>
</dbReference>
<gene>
    <name evidence="2" type="ORF">MUN33_03210</name>
</gene>
<organism evidence="2 3">
    <name type="scientific">Corynebacterium kalidii</name>
    <dbReference type="NCBI Taxonomy" id="2931982"/>
    <lineage>
        <taxon>Bacteria</taxon>
        <taxon>Bacillati</taxon>
        <taxon>Actinomycetota</taxon>
        <taxon>Actinomycetes</taxon>
        <taxon>Mycobacteriales</taxon>
        <taxon>Corynebacteriaceae</taxon>
        <taxon>Corynebacterium</taxon>
    </lineage>
</organism>
<keyword evidence="1" id="KW-0812">Transmembrane</keyword>
<keyword evidence="1" id="KW-1133">Transmembrane helix</keyword>
<reference evidence="2" key="1">
    <citation type="submission" date="2022-04" db="EMBL/GenBank/DDBJ databases">
        <title>Corynebacterium kalidii LD5P10.</title>
        <authorList>
            <person name="Sun J.Q."/>
        </authorList>
    </citation>
    <scope>NUCLEOTIDE SEQUENCE</scope>
    <source>
        <strain evidence="2">LD5P10</strain>
    </source>
</reference>
<dbReference type="AlphaFoldDB" id="A0A9X2AY56"/>
<evidence type="ECO:0000313" key="2">
    <source>
        <dbReference type="EMBL" id="MCJ7857726.1"/>
    </source>
</evidence>
<evidence type="ECO:0000256" key="1">
    <source>
        <dbReference type="SAM" id="Phobius"/>
    </source>
</evidence>